<comment type="caution">
    <text evidence="2">The sequence shown here is derived from an EMBL/GenBank/DDBJ whole genome shotgun (WGS) entry which is preliminary data.</text>
</comment>
<name>A0A5J4KYE6_9CHLR</name>
<keyword evidence="3" id="KW-1185">Reference proteome</keyword>
<dbReference type="EMBL" id="BKZW01000004">
    <property type="protein sequence ID" value="GER91550.1"/>
    <property type="molecule type" value="Genomic_DNA"/>
</dbReference>
<keyword evidence="1" id="KW-1133">Transmembrane helix</keyword>
<proteinExistence type="predicted"/>
<keyword evidence="1" id="KW-0472">Membrane</keyword>
<feature type="transmembrane region" description="Helical" evidence="1">
    <location>
        <begin position="43"/>
        <end position="67"/>
    </location>
</feature>
<evidence type="ECO:0000313" key="3">
    <source>
        <dbReference type="Proteomes" id="UP000326912"/>
    </source>
</evidence>
<sequence>MKGAILRESRVSRKTSIIISVVCIILGILFLILRFSIDLQHNLLLRGVINGIWIGFIVIGIIILITAPFRPKD</sequence>
<reference evidence="2 3" key="1">
    <citation type="submission" date="2019-10" db="EMBL/GenBank/DDBJ databases">
        <title>Dictyobacter vulcani sp. nov., within the class Ktedonobacteria, isolated from soil of volcanic Mt. Zao.</title>
        <authorList>
            <person name="Zheng Y."/>
            <person name="Wang C.M."/>
            <person name="Sakai Y."/>
            <person name="Abe K."/>
            <person name="Yokota A."/>
            <person name="Yabe S."/>
        </authorList>
    </citation>
    <scope>NUCLEOTIDE SEQUENCE [LARGE SCALE GENOMIC DNA]</scope>
    <source>
        <strain evidence="2 3">W12</strain>
    </source>
</reference>
<feature type="transmembrane region" description="Helical" evidence="1">
    <location>
        <begin position="16"/>
        <end position="37"/>
    </location>
</feature>
<gene>
    <name evidence="2" type="ORF">KDW_57120</name>
</gene>
<evidence type="ECO:0000256" key="1">
    <source>
        <dbReference type="SAM" id="Phobius"/>
    </source>
</evidence>
<keyword evidence="1" id="KW-0812">Transmembrane</keyword>
<dbReference type="Proteomes" id="UP000326912">
    <property type="component" value="Unassembled WGS sequence"/>
</dbReference>
<protein>
    <submittedName>
        <fullName evidence="2">Uncharacterized protein</fullName>
    </submittedName>
</protein>
<dbReference type="AlphaFoldDB" id="A0A5J4KYE6"/>
<organism evidence="2 3">
    <name type="scientific">Dictyobacter vulcani</name>
    <dbReference type="NCBI Taxonomy" id="2607529"/>
    <lineage>
        <taxon>Bacteria</taxon>
        <taxon>Bacillati</taxon>
        <taxon>Chloroflexota</taxon>
        <taxon>Ktedonobacteria</taxon>
        <taxon>Ktedonobacterales</taxon>
        <taxon>Dictyobacteraceae</taxon>
        <taxon>Dictyobacter</taxon>
    </lineage>
</organism>
<evidence type="ECO:0000313" key="2">
    <source>
        <dbReference type="EMBL" id="GER91550.1"/>
    </source>
</evidence>
<accession>A0A5J4KYE6</accession>